<evidence type="ECO:0000313" key="4">
    <source>
        <dbReference type="EMBL" id="PTQ98281.1"/>
    </source>
</evidence>
<protein>
    <recommendedName>
        <fullName evidence="6">Short-subunit dehydrogenase</fullName>
    </recommendedName>
</protein>
<sequence length="264" mass="28383">MVKSEEYALVTGASSGIGREIALQLAARGYSLLLTSRSIDGLEQLAAQVKERYAVNALCFAADLADPDAVTRLAAWCKEVTSSLAVLINNAGYGLWGNFDQLELRDQQHMLQLNIGAVIGLTHQLLPLLKQQPNAYIMNVASTAAYQSVPTLTVYAATKAFVLNYSRGLRLELEGLNIYVTCLCPGPTATGFAERAGMAALAELADKFNMQPQEVAAAGLKGLFGKKAEVVPGGLNRVSAWGARHLPKSWIEGISAKLYKVKNR</sequence>
<dbReference type="PRINTS" id="PR00080">
    <property type="entry name" value="SDRFAMILY"/>
</dbReference>
<dbReference type="Pfam" id="PF00106">
    <property type="entry name" value="adh_short"/>
    <property type="match status" value="1"/>
</dbReference>
<dbReference type="PANTHER" id="PTHR44196:SF2">
    <property type="entry name" value="SHORT-CHAIN DEHYDROGENASE-RELATED"/>
    <property type="match status" value="1"/>
</dbReference>
<dbReference type="CDD" id="cd05233">
    <property type="entry name" value="SDR_c"/>
    <property type="match status" value="1"/>
</dbReference>
<keyword evidence="5" id="KW-1185">Reference proteome</keyword>
<gene>
    <name evidence="4" type="ORF">C8P68_103444</name>
</gene>
<evidence type="ECO:0000313" key="5">
    <source>
        <dbReference type="Proteomes" id="UP000244168"/>
    </source>
</evidence>
<evidence type="ECO:0008006" key="6">
    <source>
        <dbReference type="Google" id="ProtNLM"/>
    </source>
</evidence>
<organism evidence="4 5">
    <name type="scientific">Mucilaginibacter yixingensis</name>
    <dbReference type="NCBI Taxonomy" id="1295612"/>
    <lineage>
        <taxon>Bacteria</taxon>
        <taxon>Pseudomonadati</taxon>
        <taxon>Bacteroidota</taxon>
        <taxon>Sphingobacteriia</taxon>
        <taxon>Sphingobacteriales</taxon>
        <taxon>Sphingobacteriaceae</taxon>
        <taxon>Mucilaginibacter</taxon>
    </lineage>
</organism>
<reference evidence="4 5" key="1">
    <citation type="submission" date="2018-04" db="EMBL/GenBank/DDBJ databases">
        <title>Genomic Encyclopedia of Archaeal and Bacterial Type Strains, Phase II (KMG-II): from individual species to whole genera.</title>
        <authorList>
            <person name="Goeker M."/>
        </authorList>
    </citation>
    <scope>NUCLEOTIDE SEQUENCE [LARGE SCALE GENOMIC DNA]</scope>
    <source>
        <strain evidence="4 5">DSM 26809</strain>
    </source>
</reference>
<dbReference type="GO" id="GO:0016020">
    <property type="term" value="C:membrane"/>
    <property type="evidence" value="ECO:0007669"/>
    <property type="project" value="TreeGrafter"/>
</dbReference>
<dbReference type="RefSeq" id="WP_107828453.1">
    <property type="nucleotide sequence ID" value="NZ_CP160205.1"/>
</dbReference>
<dbReference type="PIRSF" id="PIRSF000126">
    <property type="entry name" value="11-beta-HSD1"/>
    <property type="match status" value="1"/>
</dbReference>
<dbReference type="Proteomes" id="UP000244168">
    <property type="component" value="Unassembled WGS sequence"/>
</dbReference>
<name>A0A2T5JBN4_9SPHI</name>
<comment type="caution">
    <text evidence="4">The sequence shown here is derived from an EMBL/GenBank/DDBJ whole genome shotgun (WGS) entry which is preliminary data.</text>
</comment>
<accession>A0A2T5JBN4</accession>
<dbReference type="InterPro" id="IPR020904">
    <property type="entry name" value="Sc_DH/Rdtase_CS"/>
</dbReference>
<dbReference type="GO" id="GO:0016491">
    <property type="term" value="F:oxidoreductase activity"/>
    <property type="evidence" value="ECO:0007669"/>
    <property type="project" value="UniProtKB-KW"/>
</dbReference>
<evidence type="ECO:0000256" key="3">
    <source>
        <dbReference type="RuleBase" id="RU000363"/>
    </source>
</evidence>
<dbReference type="PANTHER" id="PTHR44196">
    <property type="entry name" value="DEHYDROGENASE/REDUCTASE SDR FAMILY MEMBER 7B"/>
    <property type="match status" value="1"/>
</dbReference>
<dbReference type="AlphaFoldDB" id="A0A2T5JBN4"/>
<dbReference type="InterPro" id="IPR002347">
    <property type="entry name" value="SDR_fam"/>
</dbReference>
<dbReference type="PROSITE" id="PS00061">
    <property type="entry name" value="ADH_SHORT"/>
    <property type="match status" value="1"/>
</dbReference>
<dbReference type="OrthoDB" id="9808814at2"/>
<comment type="similarity">
    <text evidence="1 3">Belongs to the short-chain dehydrogenases/reductases (SDR) family.</text>
</comment>
<evidence type="ECO:0000256" key="1">
    <source>
        <dbReference type="ARBA" id="ARBA00006484"/>
    </source>
</evidence>
<dbReference type="Gene3D" id="3.40.50.720">
    <property type="entry name" value="NAD(P)-binding Rossmann-like Domain"/>
    <property type="match status" value="1"/>
</dbReference>
<dbReference type="EMBL" id="QAOQ01000003">
    <property type="protein sequence ID" value="PTQ98281.1"/>
    <property type="molecule type" value="Genomic_DNA"/>
</dbReference>
<dbReference type="PRINTS" id="PR00081">
    <property type="entry name" value="GDHRDH"/>
</dbReference>
<keyword evidence="2" id="KW-0560">Oxidoreductase</keyword>
<dbReference type="SUPFAM" id="SSF51735">
    <property type="entry name" value="NAD(P)-binding Rossmann-fold domains"/>
    <property type="match status" value="1"/>
</dbReference>
<proteinExistence type="inferred from homology"/>
<evidence type="ECO:0000256" key="2">
    <source>
        <dbReference type="ARBA" id="ARBA00023002"/>
    </source>
</evidence>
<dbReference type="InterPro" id="IPR036291">
    <property type="entry name" value="NAD(P)-bd_dom_sf"/>
</dbReference>